<dbReference type="VEuPathDB" id="FungiDB:PYU1_G001747"/>
<feature type="region of interest" description="Disordered" evidence="1">
    <location>
        <begin position="1"/>
        <end position="20"/>
    </location>
</feature>
<reference evidence="3" key="1">
    <citation type="journal article" date="2010" name="Genome Biol.">
        <title>Genome sequence of the necrotrophic plant pathogen Pythium ultimum reveals original pathogenicity mechanisms and effector repertoire.</title>
        <authorList>
            <person name="Levesque C.A."/>
            <person name="Brouwer H."/>
            <person name="Cano L."/>
            <person name="Hamilton J.P."/>
            <person name="Holt C."/>
            <person name="Huitema E."/>
            <person name="Raffaele S."/>
            <person name="Robideau G.P."/>
            <person name="Thines M."/>
            <person name="Win J."/>
            <person name="Zerillo M.M."/>
            <person name="Beakes G.W."/>
            <person name="Boore J.L."/>
            <person name="Busam D."/>
            <person name="Dumas B."/>
            <person name="Ferriera S."/>
            <person name="Fuerstenberg S.I."/>
            <person name="Gachon C.M."/>
            <person name="Gaulin E."/>
            <person name="Govers F."/>
            <person name="Grenville-Briggs L."/>
            <person name="Horner N."/>
            <person name="Hostetler J."/>
            <person name="Jiang R.H."/>
            <person name="Johnson J."/>
            <person name="Krajaejun T."/>
            <person name="Lin H."/>
            <person name="Meijer H.J."/>
            <person name="Moore B."/>
            <person name="Morris P."/>
            <person name="Phuntmart V."/>
            <person name="Puiu D."/>
            <person name="Shetty J."/>
            <person name="Stajich J.E."/>
            <person name="Tripathy S."/>
            <person name="Wawra S."/>
            <person name="van West P."/>
            <person name="Whitty B.R."/>
            <person name="Coutinho P.M."/>
            <person name="Henrissat B."/>
            <person name="Martin F."/>
            <person name="Thomas P.D."/>
            <person name="Tyler B.M."/>
            <person name="De Vries R.P."/>
            <person name="Kamoun S."/>
            <person name="Yandell M."/>
            <person name="Tisserat N."/>
            <person name="Buell C.R."/>
        </authorList>
    </citation>
    <scope>NUCLEOTIDE SEQUENCE</scope>
    <source>
        <strain evidence="3">DAOM:BR144</strain>
    </source>
</reference>
<reference evidence="3" key="2">
    <citation type="submission" date="2010-04" db="EMBL/GenBank/DDBJ databases">
        <authorList>
            <person name="Buell R."/>
            <person name="Hamilton J."/>
            <person name="Hostetler J."/>
        </authorList>
    </citation>
    <scope>NUCLEOTIDE SEQUENCE [LARGE SCALE GENOMIC DNA]</scope>
    <source>
        <strain evidence="3">DAOM:BR144</strain>
    </source>
</reference>
<dbReference type="EnsemblProtists" id="PYU1_T001748">
    <property type="protein sequence ID" value="PYU1_T001748"/>
    <property type="gene ID" value="PYU1_G001747"/>
</dbReference>
<evidence type="ECO:0000313" key="2">
    <source>
        <dbReference type="EnsemblProtists" id="PYU1_T001748"/>
    </source>
</evidence>
<feature type="region of interest" description="Disordered" evidence="1">
    <location>
        <begin position="358"/>
        <end position="385"/>
    </location>
</feature>
<dbReference type="HOGENOM" id="CLU_030473_0_0_1"/>
<dbReference type="Proteomes" id="UP000019132">
    <property type="component" value="Unassembled WGS sequence"/>
</dbReference>
<keyword evidence="3" id="KW-1185">Reference proteome</keyword>
<dbReference type="InParanoid" id="K3W9V7"/>
<sequence length="591" mass="66206">MPKKSAVTADPSGRSSWLYNHTRQQHTARYDGDSKPHSSRHHTHVTDVHGLGCGSGLRGLDLVEQIAQNTKLQKLRWMEIYKRLWERKAKVDIADTILIAGGTPQFWFFTSSATGEIQRKHDHKLNAIAIKKHFVKTSLLDAKWTARQQIALLVHEDRDASMRYAVLSDLEFNAILCQPSSPLWMSSFLLQPFMPPSQQHPAHPGTFVAKYNAASSSSSSPCIRVLHTETYFHGMSSSGSATKKTTPVDSAANDGDVDDTQTNHAAQRRRAPSTTPSTSPMTDQSSRRPRSATTNSVNHSVEEIVKREMAKVVHEVELAFHDKLRWLHCEFLITSTHRLVLLRVSHVVFVSDLKQKREKGSSATAHAHDQTTNTNKLQRPSSTTYPGSSLRKCAGGSFCHCKIFASAAALNVPLPSAHEFQRITRKVLRCMVDIWLAGKSSKSMSLSEKESEYLERFGAHAEAQLVVSPLVLRAQAQDAFTKLLQRRIFMLQSTLWNPKSDAFQVKPLEYNESKLLPQQYEMIQVCRACYLIYHTIDGERFQASRSTSKAAARLYNAKVLSATSFDESGALVSEASSSPPRKARAWEQTRQ</sequence>
<accession>K3W9V7</accession>
<evidence type="ECO:0000313" key="3">
    <source>
        <dbReference type="Proteomes" id="UP000019132"/>
    </source>
</evidence>
<name>K3W9V7_GLOUD</name>
<organism evidence="2 3">
    <name type="scientific">Globisporangium ultimum (strain ATCC 200006 / CBS 805.95 / DAOM BR144)</name>
    <name type="common">Pythium ultimum</name>
    <dbReference type="NCBI Taxonomy" id="431595"/>
    <lineage>
        <taxon>Eukaryota</taxon>
        <taxon>Sar</taxon>
        <taxon>Stramenopiles</taxon>
        <taxon>Oomycota</taxon>
        <taxon>Peronosporomycetes</taxon>
        <taxon>Pythiales</taxon>
        <taxon>Pythiaceae</taxon>
        <taxon>Globisporangium</taxon>
    </lineage>
</organism>
<feature type="region of interest" description="Disordered" evidence="1">
    <location>
        <begin position="567"/>
        <end position="591"/>
    </location>
</feature>
<dbReference type="eggNOG" id="ENOG502S8UE">
    <property type="taxonomic scope" value="Eukaryota"/>
</dbReference>
<reference evidence="2" key="3">
    <citation type="submission" date="2015-02" db="UniProtKB">
        <authorList>
            <consortium name="EnsemblProtists"/>
        </authorList>
    </citation>
    <scope>IDENTIFICATION</scope>
    <source>
        <strain evidence="2">DAOM BR144</strain>
    </source>
</reference>
<feature type="region of interest" description="Disordered" evidence="1">
    <location>
        <begin position="235"/>
        <end position="300"/>
    </location>
</feature>
<dbReference type="OMA" id="VHEESGQ"/>
<feature type="compositionally biased region" description="Polar residues" evidence="1">
    <location>
        <begin position="370"/>
        <end position="385"/>
    </location>
</feature>
<feature type="compositionally biased region" description="Polar residues" evidence="1">
    <location>
        <begin position="235"/>
        <end position="248"/>
    </location>
</feature>
<dbReference type="EMBL" id="GL376634">
    <property type="status" value="NOT_ANNOTATED_CDS"/>
    <property type="molecule type" value="Genomic_DNA"/>
</dbReference>
<proteinExistence type="predicted"/>
<evidence type="ECO:0000256" key="1">
    <source>
        <dbReference type="SAM" id="MobiDB-lite"/>
    </source>
</evidence>
<protein>
    <submittedName>
        <fullName evidence="2">Uncharacterized protein</fullName>
    </submittedName>
</protein>
<dbReference type="AlphaFoldDB" id="K3W9V7"/>